<dbReference type="InterPro" id="IPR038479">
    <property type="entry name" value="Transthyretin-like_sf"/>
</dbReference>
<name>A0AA97BDL2_9CYAN</name>
<dbReference type="RefSeq" id="WP_316787587.1">
    <property type="nucleotide sequence ID" value="NZ_CP053540.1"/>
</dbReference>
<proteinExistence type="predicted"/>
<feature type="region of interest" description="Disordered" evidence="1">
    <location>
        <begin position="87"/>
        <end position="117"/>
    </location>
</feature>
<evidence type="ECO:0000313" key="2">
    <source>
        <dbReference type="EMBL" id="WOB44514.1"/>
    </source>
</evidence>
<protein>
    <submittedName>
        <fullName evidence="2">Uncharacterized protein</fullName>
    </submittedName>
</protein>
<gene>
    <name evidence="2" type="ORF">HNI00_16185</name>
</gene>
<dbReference type="Gene3D" id="2.60.40.3330">
    <property type="match status" value="1"/>
</dbReference>
<dbReference type="EMBL" id="CP053540">
    <property type="protein sequence ID" value="WOB44514.1"/>
    <property type="molecule type" value="Genomic_DNA"/>
</dbReference>
<sequence length="575" mass="64153">MKRDRYTLRGRVVKNQSQSEAGIRVELHDKDRQYDDLIGVSRTDTQGYFEISFTKEDFRQDPGETEPTPDVYFKLFRDSEFLGETEIRPDFSLEPLRTPVTPPDPRQGPHQVKQEGQATSYSIELVALEVPNPEQSKRPPAQPSKDKPGQLQVVDVLPSLDQIHRTGRMASVSAPASSGGDLQGIVESALGGILGHIQRTDNPKTLVDTLTQTFTARQVDGRTVYDWNPQSVSVRASDLGGGITGAQASLYHRAKTAIQDGIRLLNALTPLKPSADRENMEATRAIIRTEMQELLVELGARGGPRILRVDNLFQLLLGEDADSGNQRPGGQLKKLAEYFGLVRGQINTVEEEQNYSNFLTLKDYLQSLRRSWVDYKRTQDSSAGAYIGTQLVRLSQALAVVAESVQEVYRIMELFFLGPEERLSVYIDFTRAKADEEDMELPDDESSRPAFPLDESSRPAFPLPDGTGYSFENTAQLRDSMSIEGLLNWVWRFASEEGPLLAKSGGKLGIRVISETSDRLMVLTQATTYTPIPNAAFRREGVIRALRDLAYQLYQVRQLAEQVTLPSGDTPDDLD</sequence>
<dbReference type="KEGG" id="tog:HNI00_16185"/>
<accession>A0AA97BDL2</accession>
<organism evidence="2">
    <name type="scientific">Thermoleptolyngbya oregonensis NK1-22</name>
    <dbReference type="NCBI Taxonomy" id="2547457"/>
    <lineage>
        <taxon>Bacteria</taxon>
        <taxon>Bacillati</taxon>
        <taxon>Cyanobacteriota</taxon>
        <taxon>Cyanophyceae</taxon>
        <taxon>Oculatellales</taxon>
        <taxon>Oculatellaceae</taxon>
        <taxon>Thermoleptolyngbya</taxon>
    </lineage>
</organism>
<feature type="region of interest" description="Disordered" evidence="1">
    <location>
        <begin position="436"/>
        <end position="465"/>
    </location>
</feature>
<evidence type="ECO:0000256" key="1">
    <source>
        <dbReference type="SAM" id="MobiDB-lite"/>
    </source>
</evidence>
<dbReference type="AlphaFoldDB" id="A0AA97BDL2"/>
<reference evidence="2" key="1">
    <citation type="submission" date="2020-05" db="EMBL/GenBank/DDBJ databases">
        <authorList>
            <person name="Zhu T."/>
            <person name="Keshari N."/>
            <person name="Lu X."/>
        </authorList>
    </citation>
    <scope>NUCLEOTIDE SEQUENCE</scope>
    <source>
        <strain evidence="2">NK1-22</strain>
    </source>
</reference>